<reference evidence="3 4" key="2">
    <citation type="submission" date="2021-03" db="EMBL/GenBank/DDBJ databases">
        <title>Genomic Encyclopedia of Type Strains, Phase IV (KMG-IV): sequencing the most valuable type-strain genomes for metagenomic binning, comparative biology and taxonomic classification.</title>
        <authorList>
            <person name="Goeker M."/>
        </authorList>
    </citation>
    <scope>NUCLEOTIDE SEQUENCE [LARGE SCALE GENOMIC DNA]</scope>
    <source>
        <strain evidence="3 4">DSM 41954</strain>
    </source>
</reference>
<proteinExistence type="inferred from homology"/>
<dbReference type="Proteomes" id="UP000756710">
    <property type="component" value="Unassembled WGS sequence"/>
</dbReference>
<dbReference type="Gene3D" id="1.10.287.1060">
    <property type="entry name" value="ESAT-6-like"/>
    <property type="match status" value="1"/>
</dbReference>
<keyword evidence="4" id="KW-1185">Reference proteome</keyword>
<dbReference type="InterPro" id="IPR036689">
    <property type="entry name" value="ESAT-6-like_sf"/>
</dbReference>
<evidence type="ECO:0000256" key="1">
    <source>
        <dbReference type="RuleBase" id="RU362001"/>
    </source>
</evidence>
<gene>
    <name evidence="3" type="ORF">J2Z30_001637</name>
    <name evidence="2" type="ORF">SIRAN3000</name>
</gene>
<reference evidence="2" key="1">
    <citation type="submission" date="2014-05" db="EMBL/GenBank/DDBJ databases">
        <authorList>
            <person name="Horn Fabian"/>
        </authorList>
    </citation>
    <scope>NUCLEOTIDE SEQUENCE</scope>
</reference>
<evidence type="ECO:0000313" key="4">
    <source>
        <dbReference type="Proteomes" id="UP000756710"/>
    </source>
</evidence>
<dbReference type="NCBIfam" id="TIGR03930">
    <property type="entry name" value="WXG100_ESAT6"/>
    <property type="match status" value="1"/>
</dbReference>
<comment type="similarity">
    <text evidence="1">Belongs to the WXG100 family.</text>
</comment>
<protein>
    <recommendedName>
        <fullName evidence="1">ESAT-6-like protein</fullName>
    </recommendedName>
</protein>
<accession>A0A060ZJ62</accession>
<sequence>MSGDGMDIKVTYNSLEDTAGDLERGARVVSQQIEAIIASVKAVTDGWEGEAHQMMLAAERQFKTRANHIESTLKEVATKVRTGSMDYHATDKKSAQLFQDITI</sequence>
<evidence type="ECO:0000313" key="2">
    <source>
        <dbReference type="EMBL" id="CDR06085.1"/>
    </source>
</evidence>
<dbReference type="Pfam" id="PF06013">
    <property type="entry name" value="WXG100"/>
    <property type="match status" value="1"/>
</dbReference>
<dbReference type="RefSeq" id="WP_044569463.1">
    <property type="nucleotide sequence ID" value="NZ_BAABDR010000067.1"/>
</dbReference>
<dbReference type="InterPro" id="IPR010310">
    <property type="entry name" value="T7SS_ESAT-6-like"/>
</dbReference>
<evidence type="ECO:0000313" key="3">
    <source>
        <dbReference type="EMBL" id="MBP2060635.1"/>
    </source>
</evidence>
<name>A0A060ZJ62_9ACTN</name>
<dbReference type="EMBL" id="LK022848">
    <property type="protein sequence ID" value="CDR06085.1"/>
    <property type="molecule type" value="Genomic_DNA"/>
</dbReference>
<dbReference type="SUPFAM" id="SSF140453">
    <property type="entry name" value="EsxAB dimer-like"/>
    <property type="match status" value="1"/>
</dbReference>
<organism evidence="2">
    <name type="scientific">Streptomyces iranensis</name>
    <dbReference type="NCBI Taxonomy" id="576784"/>
    <lineage>
        <taxon>Bacteria</taxon>
        <taxon>Bacillati</taxon>
        <taxon>Actinomycetota</taxon>
        <taxon>Actinomycetes</taxon>
        <taxon>Kitasatosporales</taxon>
        <taxon>Streptomycetaceae</taxon>
        <taxon>Streptomyces</taxon>
        <taxon>Streptomyces violaceusniger group</taxon>
    </lineage>
</organism>
<dbReference type="EMBL" id="JAGGLR010000004">
    <property type="protein sequence ID" value="MBP2060635.1"/>
    <property type="molecule type" value="Genomic_DNA"/>
</dbReference>
<dbReference type="AlphaFoldDB" id="A0A060ZJ62"/>
<dbReference type="HOGENOM" id="CLU_151185_3_1_11"/>